<dbReference type="Proteomes" id="UP000886667">
    <property type="component" value="Unassembled WGS sequence"/>
</dbReference>
<sequence length="92" mass="10466">MANEVQEERRRLQTFRDKVLPTVLAAVIVSALGNIYLVWDAVNDHDNALRQVVIGGSYMSLRDAIQRIDHRVSGLEKDLKTSNKRLDKITGY</sequence>
<proteinExistence type="predicted"/>
<evidence type="ECO:0000313" key="2">
    <source>
        <dbReference type="EMBL" id="MCG7945848.1"/>
    </source>
</evidence>
<dbReference type="AlphaFoldDB" id="A0A9E4N4G7"/>
<gene>
    <name evidence="2" type="ORF">JAZ07_05805</name>
</gene>
<organism evidence="2 3">
    <name type="scientific">Candidatus Thiodiazotropha taylori</name>
    <dbReference type="NCBI Taxonomy" id="2792791"/>
    <lineage>
        <taxon>Bacteria</taxon>
        <taxon>Pseudomonadati</taxon>
        <taxon>Pseudomonadota</taxon>
        <taxon>Gammaproteobacteria</taxon>
        <taxon>Chromatiales</taxon>
        <taxon>Sedimenticolaceae</taxon>
        <taxon>Candidatus Thiodiazotropha</taxon>
    </lineage>
</organism>
<evidence type="ECO:0000256" key="1">
    <source>
        <dbReference type="SAM" id="Phobius"/>
    </source>
</evidence>
<accession>A0A9E4N4G7</accession>
<feature type="transmembrane region" description="Helical" evidence="1">
    <location>
        <begin position="19"/>
        <end position="39"/>
    </location>
</feature>
<keyword evidence="1" id="KW-0812">Transmembrane</keyword>
<comment type="caution">
    <text evidence="2">The sequence shown here is derived from an EMBL/GenBank/DDBJ whole genome shotgun (WGS) entry which is preliminary data.</text>
</comment>
<keyword evidence="1" id="KW-1133">Transmembrane helix</keyword>
<evidence type="ECO:0000313" key="3">
    <source>
        <dbReference type="Proteomes" id="UP000886667"/>
    </source>
</evidence>
<name>A0A9E4N4G7_9GAMM</name>
<keyword evidence="1" id="KW-0472">Membrane</keyword>
<protein>
    <submittedName>
        <fullName evidence="2">Uncharacterized protein</fullName>
    </submittedName>
</protein>
<reference evidence="2" key="1">
    <citation type="journal article" date="2021" name="Proc. Natl. Acad. Sci. U.S.A.">
        <title>Global biogeography of chemosynthetic symbionts reveals both localized and globally distributed symbiont groups. .</title>
        <authorList>
            <person name="Osvatic J.T."/>
            <person name="Wilkins L.G.E."/>
            <person name="Leibrecht L."/>
            <person name="Leray M."/>
            <person name="Zauner S."/>
            <person name="Polzin J."/>
            <person name="Camacho Y."/>
            <person name="Gros O."/>
            <person name="van Gils J.A."/>
            <person name="Eisen J.A."/>
            <person name="Petersen J.M."/>
            <person name="Yuen B."/>
        </authorList>
    </citation>
    <scope>NUCLEOTIDE SEQUENCE</scope>
    <source>
        <strain evidence="2">MAGclacostrist064TRANS</strain>
    </source>
</reference>
<dbReference type="EMBL" id="JAEPCM010000186">
    <property type="protein sequence ID" value="MCG7945848.1"/>
    <property type="molecule type" value="Genomic_DNA"/>
</dbReference>